<dbReference type="InterPro" id="IPR009956">
    <property type="entry name" value="Post-segregation_anti-tox_CcdA"/>
</dbReference>
<gene>
    <name evidence="1" type="ORF">GWI30_23340</name>
</gene>
<dbReference type="EMBL" id="CP047964">
    <property type="protein sequence ID" value="QHQ53776.1"/>
    <property type="molecule type" value="Genomic_DNA"/>
</dbReference>
<evidence type="ECO:0000313" key="1">
    <source>
        <dbReference type="EMBL" id="QHQ53776.1"/>
    </source>
</evidence>
<reference evidence="1 2" key="1">
    <citation type="submission" date="2020-01" db="EMBL/GenBank/DDBJ databases">
        <title>Complete genome of Aeromonas media MC64.</title>
        <authorList>
            <person name="Cao G."/>
            <person name="Fu J."/>
            <person name="Zhong C."/>
        </authorList>
    </citation>
    <scope>NUCLEOTIDE SEQUENCE [LARGE SCALE GENOMIC DNA]</scope>
    <source>
        <strain evidence="1 2">MC64</strain>
        <plasmid evidence="2">pmc64b</plasmid>
    </source>
</reference>
<name>A0A7T8SGM1_AERME</name>
<geneLocation type="plasmid" evidence="2">
    <name>pmc64b</name>
</geneLocation>
<evidence type="ECO:0000313" key="2">
    <source>
        <dbReference type="Proteomes" id="UP000463871"/>
    </source>
</evidence>
<protein>
    <submittedName>
        <fullName evidence="1">Uncharacterized protein</fullName>
    </submittedName>
</protein>
<proteinExistence type="predicted"/>
<dbReference type="RefSeq" id="WP_161508008.1">
    <property type="nucleotide sequence ID" value="NZ_CAWPID010000003.1"/>
</dbReference>
<organism evidence="1 2">
    <name type="scientific">Aeromonas media</name>
    <dbReference type="NCBI Taxonomy" id="651"/>
    <lineage>
        <taxon>Bacteria</taxon>
        <taxon>Pseudomonadati</taxon>
        <taxon>Pseudomonadota</taxon>
        <taxon>Gammaproteobacteria</taxon>
        <taxon>Aeromonadales</taxon>
        <taxon>Aeromonadaceae</taxon>
        <taxon>Aeromonas</taxon>
    </lineage>
</organism>
<dbReference type="Pfam" id="PF07362">
    <property type="entry name" value="CcdA"/>
    <property type="match status" value="1"/>
</dbReference>
<dbReference type="AlphaFoldDB" id="A0A7T8SGM1"/>
<dbReference type="Proteomes" id="UP000463871">
    <property type="component" value="Plasmid pMC64B"/>
</dbReference>
<accession>A0A7T8SGM1</accession>
<keyword evidence="1" id="KW-0614">Plasmid</keyword>
<sequence>MIIHRGEAWQSAQVEAALSEADAGDFVPEKDMAAKLNQLGKRKKAEADGWAQDNHEAIQELNRMVEERGLFSDGLFKIEQIMERVRKGEEVLHSLDDVERELSRDDPRCITDV</sequence>